<sequence>MVIELVVREESPALAGGAVRVEEVRFVLPVPATTNVWYSALLERADNVERDSRPMKRGILASPLRYDARA</sequence>
<reference evidence="1" key="1">
    <citation type="journal article" date="2014" name="Int. J. Syst. Evol. Microbiol.">
        <title>Complete genome sequence of Corynebacterium casei LMG S-19264T (=DSM 44701T), isolated from a smear-ripened cheese.</title>
        <authorList>
            <consortium name="US DOE Joint Genome Institute (JGI-PGF)"/>
            <person name="Walter F."/>
            <person name="Albersmeier A."/>
            <person name="Kalinowski J."/>
            <person name="Ruckert C."/>
        </authorList>
    </citation>
    <scope>NUCLEOTIDE SEQUENCE</scope>
    <source>
        <strain evidence="1">CGMCC 1.15034</strain>
    </source>
</reference>
<evidence type="ECO:0000313" key="2">
    <source>
        <dbReference type="Proteomes" id="UP000625079"/>
    </source>
</evidence>
<name>A0A410V621_9BRAD</name>
<dbReference type="AlphaFoldDB" id="A0A410V621"/>
<accession>A0A410V621</accession>
<gene>
    <name evidence="1" type="ORF">GCM10010987_25770</name>
</gene>
<organism evidence="1 2">
    <name type="scientific">Bradyrhizobium guangdongense</name>
    <dbReference type="NCBI Taxonomy" id="1325090"/>
    <lineage>
        <taxon>Bacteria</taxon>
        <taxon>Pseudomonadati</taxon>
        <taxon>Pseudomonadota</taxon>
        <taxon>Alphaproteobacteria</taxon>
        <taxon>Hyphomicrobiales</taxon>
        <taxon>Nitrobacteraceae</taxon>
        <taxon>Bradyrhizobium</taxon>
    </lineage>
</organism>
<dbReference type="EMBL" id="BMHC01000003">
    <property type="protein sequence ID" value="GGI23712.1"/>
    <property type="molecule type" value="Genomic_DNA"/>
</dbReference>
<protein>
    <submittedName>
        <fullName evidence="1">Uncharacterized protein</fullName>
    </submittedName>
</protein>
<evidence type="ECO:0000313" key="1">
    <source>
        <dbReference type="EMBL" id="GGI23712.1"/>
    </source>
</evidence>
<dbReference type="Proteomes" id="UP000625079">
    <property type="component" value="Unassembled WGS sequence"/>
</dbReference>
<reference evidence="1" key="2">
    <citation type="submission" date="2022-12" db="EMBL/GenBank/DDBJ databases">
        <authorList>
            <person name="Sun Q."/>
            <person name="Zhou Y."/>
        </authorList>
    </citation>
    <scope>NUCLEOTIDE SEQUENCE</scope>
    <source>
        <strain evidence="1">CGMCC 1.15034</strain>
    </source>
</reference>
<comment type="caution">
    <text evidence="1">The sequence shown here is derived from an EMBL/GenBank/DDBJ whole genome shotgun (WGS) entry which is preliminary data.</text>
</comment>
<proteinExistence type="predicted"/>